<dbReference type="PANTHER" id="PTHR11695:SF294">
    <property type="entry name" value="RETICULON-4-INTERACTING PROTEIN 1, MITOCHONDRIAL"/>
    <property type="match status" value="1"/>
</dbReference>
<dbReference type="Pfam" id="PF08240">
    <property type="entry name" value="ADH_N"/>
    <property type="match status" value="1"/>
</dbReference>
<protein>
    <recommendedName>
        <fullName evidence="1">Enoyl reductase (ER) domain-containing protein</fullName>
    </recommendedName>
</protein>
<dbReference type="InterPro" id="IPR020843">
    <property type="entry name" value="ER"/>
</dbReference>
<feature type="domain" description="Enoyl reductase (ER)" evidence="1">
    <location>
        <begin position="14"/>
        <end position="266"/>
    </location>
</feature>
<name>A0A382EC67_9ZZZZ</name>
<dbReference type="EMBL" id="UINC01043658">
    <property type="protein sequence ID" value="SVB48009.1"/>
    <property type="molecule type" value="Genomic_DNA"/>
</dbReference>
<reference evidence="2" key="1">
    <citation type="submission" date="2018-05" db="EMBL/GenBank/DDBJ databases">
        <authorList>
            <person name="Lanie J.A."/>
            <person name="Ng W.-L."/>
            <person name="Kazmierczak K.M."/>
            <person name="Andrzejewski T.M."/>
            <person name="Davidsen T.M."/>
            <person name="Wayne K.J."/>
            <person name="Tettelin H."/>
            <person name="Glass J.I."/>
            <person name="Rusch D."/>
            <person name="Podicherti R."/>
            <person name="Tsui H.-C.T."/>
            <person name="Winkler M.E."/>
        </authorList>
    </citation>
    <scope>NUCLEOTIDE SEQUENCE</scope>
</reference>
<evidence type="ECO:0000313" key="2">
    <source>
        <dbReference type="EMBL" id="SVB48009.1"/>
    </source>
</evidence>
<dbReference type="Gene3D" id="3.40.50.720">
    <property type="entry name" value="NAD(P)-binding Rossmann-like Domain"/>
    <property type="match status" value="1"/>
</dbReference>
<feature type="non-terminal residue" evidence="2">
    <location>
        <position position="1"/>
    </location>
</feature>
<dbReference type="InterPro" id="IPR013154">
    <property type="entry name" value="ADH-like_N"/>
</dbReference>
<dbReference type="Pfam" id="PF13602">
    <property type="entry name" value="ADH_zinc_N_2"/>
    <property type="match status" value="1"/>
</dbReference>
<proteinExistence type="predicted"/>
<dbReference type="CDD" id="cd05289">
    <property type="entry name" value="MDR_like_2"/>
    <property type="match status" value="1"/>
</dbReference>
<dbReference type="InterPro" id="IPR011032">
    <property type="entry name" value="GroES-like_sf"/>
</dbReference>
<dbReference type="GO" id="GO:0016491">
    <property type="term" value="F:oxidoreductase activity"/>
    <property type="evidence" value="ECO:0007669"/>
    <property type="project" value="InterPro"/>
</dbReference>
<dbReference type="SUPFAM" id="SSF50129">
    <property type="entry name" value="GroES-like"/>
    <property type="match status" value="1"/>
</dbReference>
<dbReference type="InterPro" id="IPR036291">
    <property type="entry name" value="NAD(P)-bd_dom_sf"/>
</dbReference>
<dbReference type="PANTHER" id="PTHR11695">
    <property type="entry name" value="ALCOHOL DEHYDROGENASE RELATED"/>
    <property type="match status" value="1"/>
</dbReference>
<dbReference type="Gene3D" id="3.90.180.10">
    <property type="entry name" value="Medium-chain alcohol dehydrogenases, catalytic domain"/>
    <property type="match status" value="1"/>
</dbReference>
<accession>A0A382EC67</accession>
<dbReference type="SUPFAM" id="SSF51735">
    <property type="entry name" value="NAD(P)-binding Rossmann-fold domains"/>
    <property type="match status" value="1"/>
</dbReference>
<sequence length="269" mass="28549">NAADWKVRSDEYGGADLSFPYVLGRDFSGVVRTVGEGVKDITVGDAVFGVCDVGQEGAYAEQISIKASIIAHKPDKLSHVAASALALTGLTATVSLEDTLQLQPSETILIQGGAGGVAGFAIQLAKHLGARVITTASAANHDYLRELGADKIIDYNTQDFTEIVSNCDAVLDTVGDKVAMMSFQVLRPGGRAAFIASGASAPTPQRDDVQSLRPNVTRDRPHLQRILELVDLGVIKVPPIKEYPLSEAAAAHHVSEGRHLKGKLVFKVR</sequence>
<gene>
    <name evidence="2" type="ORF">METZ01_LOCUS200863</name>
</gene>
<dbReference type="InterPro" id="IPR050700">
    <property type="entry name" value="YIM1/Zinc_Alcohol_DH_Fams"/>
</dbReference>
<organism evidence="2">
    <name type="scientific">marine metagenome</name>
    <dbReference type="NCBI Taxonomy" id="408172"/>
    <lineage>
        <taxon>unclassified sequences</taxon>
        <taxon>metagenomes</taxon>
        <taxon>ecological metagenomes</taxon>
    </lineage>
</organism>
<dbReference type="AlphaFoldDB" id="A0A382EC67"/>
<evidence type="ECO:0000259" key="1">
    <source>
        <dbReference type="SMART" id="SM00829"/>
    </source>
</evidence>
<dbReference type="SMART" id="SM00829">
    <property type="entry name" value="PKS_ER"/>
    <property type="match status" value="1"/>
</dbReference>